<dbReference type="EMBL" id="LT934119">
    <property type="protein sequence ID" value="VAI13496.1"/>
    <property type="molecule type" value="Genomic_DNA"/>
</dbReference>
<keyword evidence="21" id="KW-1185">Reference proteome</keyword>
<keyword evidence="8" id="KW-0677">Repeat</keyword>
<evidence type="ECO:0000313" key="21">
    <source>
        <dbReference type="Proteomes" id="UP000324705"/>
    </source>
</evidence>
<evidence type="ECO:0000256" key="4">
    <source>
        <dbReference type="ARBA" id="ARBA00022614"/>
    </source>
</evidence>
<keyword evidence="4" id="KW-0433">Leucine-rich repeat</keyword>
<dbReference type="PROSITE" id="PS00109">
    <property type="entry name" value="PROTEIN_KINASE_TYR"/>
    <property type="match status" value="1"/>
</dbReference>
<comment type="catalytic activity">
    <reaction evidence="17">
        <text>L-seryl-[protein] + ATP = O-phospho-L-seryl-[protein] + ADP + H(+)</text>
        <dbReference type="Rhea" id="RHEA:17989"/>
        <dbReference type="Rhea" id="RHEA-COMP:9863"/>
        <dbReference type="Rhea" id="RHEA-COMP:11604"/>
        <dbReference type="ChEBI" id="CHEBI:15378"/>
        <dbReference type="ChEBI" id="CHEBI:29999"/>
        <dbReference type="ChEBI" id="CHEBI:30616"/>
        <dbReference type="ChEBI" id="CHEBI:83421"/>
        <dbReference type="ChEBI" id="CHEBI:456216"/>
        <dbReference type="EC" id="2.7.11.1"/>
    </reaction>
</comment>
<dbReference type="InterPro" id="IPR017441">
    <property type="entry name" value="Protein_kinase_ATP_BS"/>
</dbReference>
<evidence type="ECO:0000313" key="20">
    <source>
        <dbReference type="EMBL" id="VAI13496.1"/>
    </source>
</evidence>
<dbReference type="GO" id="GO:0004674">
    <property type="term" value="F:protein serine/threonine kinase activity"/>
    <property type="evidence" value="ECO:0007669"/>
    <property type="project" value="UniProtKB-KW"/>
</dbReference>
<dbReference type="GO" id="GO:0005524">
    <property type="term" value="F:ATP binding"/>
    <property type="evidence" value="ECO:0007669"/>
    <property type="project" value="UniProtKB-UniRule"/>
</dbReference>
<dbReference type="InterPro" id="IPR051420">
    <property type="entry name" value="Ser_Thr_Kinases_DiverseReg"/>
</dbReference>
<evidence type="ECO:0000256" key="9">
    <source>
        <dbReference type="ARBA" id="ARBA00022741"/>
    </source>
</evidence>
<dbReference type="Proteomes" id="UP000324705">
    <property type="component" value="Chromosome 5A"/>
</dbReference>
<dbReference type="Pfam" id="PF00069">
    <property type="entry name" value="Pkinase"/>
    <property type="match status" value="1"/>
</dbReference>
<comment type="subcellular location">
    <subcellularLocation>
        <location evidence="1">Membrane</location>
        <topology evidence="1">Single-pass membrane protein</topology>
    </subcellularLocation>
</comment>
<name>A0A9R0WJ07_TRITD</name>
<proteinExistence type="predicted"/>
<gene>
    <name evidence="20" type="ORF">TRITD_5Av1G033080</name>
</gene>
<dbReference type="Gramene" id="TRITD5Av1G033080.1">
    <property type="protein sequence ID" value="TRITD5Av1G033080.1"/>
    <property type="gene ID" value="TRITD5Av1G033080"/>
</dbReference>
<keyword evidence="6" id="KW-0812">Transmembrane</keyword>
<dbReference type="InterPro" id="IPR011009">
    <property type="entry name" value="Kinase-like_dom_sf"/>
</dbReference>
<keyword evidence="5" id="KW-0808">Transferase</keyword>
<evidence type="ECO:0000256" key="18">
    <source>
        <dbReference type="PROSITE-ProRule" id="PRU10141"/>
    </source>
</evidence>
<dbReference type="Gene3D" id="1.10.510.10">
    <property type="entry name" value="Transferase(Phosphotransferase) domain 1"/>
    <property type="match status" value="1"/>
</dbReference>
<evidence type="ECO:0000256" key="7">
    <source>
        <dbReference type="ARBA" id="ARBA00022729"/>
    </source>
</evidence>
<dbReference type="InterPro" id="IPR008266">
    <property type="entry name" value="Tyr_kinase_AS"/>
</dbReference>
<keyword evidence="12" id="KW-1133">Transmembrane helix</keyword>
<feature type="binding site" evidence="18">
    <location>
        <position position="33"/>
    </location>
    <ligand>
        <name>ATP</name>
        <dbReference type="ChEBI" id="CHEBI:30616"/>
    </ligand>
</feature>
<keyword evidence="10" id="KW-0418">Kinase</keyword>
<keyword evidence="15" id="KW-0325">Glycoprotein</keyword>
<dbReference type="EC" id="2.7.11.1" evidence="2"/>
<dbReference type="AlphaFoldDB" id="A0A9R0WJ07"/>
<keyword evidence="9 18" id="KW-0547">Nucleotide-binding</keyword>
<reference evidence="20 21" key="1">
    <citation type="submission" date="2017-09" db="EMBL/GenBank/DDBJ databases">
        <authorList>
            <consortium name="International Durum Wheat Genome Sequencing Consortium (IDWGSC)"/>
            <person name="Milanesi L."/>
        </authorList>
    </citation>
    <scope>NUCLEOTIDE SEQUENCE [LARGE SCALE GENOMIC DNA]</scope>
    <source>
        <strain evidence="21">cv. Svevo</strain>
    </source>
</reference>
<evidence type="ECO:0000256" key="2">
    <source>
        <dbReference type="ARBA" id="ARBA00012513"/>
    </source>
</evidence>
<dbReference type="FunFam" id="1.10.510.10:FF:000479">
    <property type="entry name" value="Leucine-rich repeat receptor-like protein kinase"/>
    <property type="match status" value="1"/>
</dbReference>
<dbReference type="SUPFAM" id="SSF56112">
    <property type="entry name" value="Protein kinase-like (PK-like)"/>
    <property type="match status" value="1"/>
</dbReference>
<keyword evidence="13" id="KW-0472">Membrane</keyword>
<evidence type="ECO:0000256" key="1">
    <source>
        <dbReference type="ARBA" id="ARBA00004167"/>
    </source>
</evidence>
<dbReference type="OMA" id="AVECIKP"/>
<dbReference type="Gene3D" id="3.30.200.20">
    <property type="entry name" value="Phosphorylase Kinase, domain 1"/>
    <property type="match status" value="1"/>
</dbReference>
<evidence type="ECO:0000256" key="11">
    <source>
        <dbReference type="ARBA" id="ARBA00022840"/>
    </source>
</evidence>
<dbReference type="PROSITE" id="PS50011">
    <property type="entry name" value="PROTEIN_KINASE_DOM"/>
    <property type="match status" value="1"/>
</dbReference>
<sequence length="286" mass="31853">MENFSDSHCIGTGGSGLVYIAELPSGEIFAVKKIHLMEDDESFDHEIDALIHIRHRNIVKLFGYCSTPRGRFLVYEYMDKGSLAESLKNKESIAELDWIRRLNIINDVSHALSYMHHDCFAPIVHRDISSSNILLDLEFRACISDFGIAKILSADDSNCTRFAGTKGYLALELAYSTRVIEKRGVYSFGVLTLGLFMGHHPGDFLSSMADKSTSLNDLLDIRLPLPAAEVARKLFKVIVFAVRCIEPNPSRRPTMQQAIKVFTAAGGPDNHVDHLHTGIVILAFLS</sequence>
<evidence type="ECO:0000256" key="17">
    <source>
        <dbReference type="ARBA" id="ARBA00048679"/>
    </source>
</evidence>
<evidence type="ECO:0000256" key="5">
    <source>
        <dbReference type="ARBA" id="ARBA00022679"/>
    </source>
</evidence>
<keyword evidence="3" id="KW-0723">Serine/threonine-protein kinase</keyword>
<evidence type="ECO:0000256" key="12">
    <source>
        <dbReference type="ARBA" id="ARBA00022989"/>
    </source>
</evidence>
<dbReference type="PANTHER" id="PTHR48005">
    <property type="entry name" value="LEUCINE RICH REPEAT KINASE 2"/>
    <property type="match status" value="1"/>
</dbReference>
<evidence type="ECO:0000256" key="14">
    <source>
        <dbReference type="ARBA" id="ARBA00023170"/>
    </source>
</evidence>
<keyword evidence="14" id="KW-0675">Receptor</keyword>
<comment type="catalytic activity">
    <reaction evidence="16">
        <text>L-threonyl-[protein] + ATP = O-phospho-L-threonyl-[protein] + ADP + H(+)</text>
        <dbReference type="Rhea" id="RHEA:46608"/>
        <dbReference type="Rhea" id="RHEA-COMP:11060"/>
        <dbReference type="Rhea" id="RHEA-COMP:11605"/>
        <dbReference type="ChEBI" id="CHEBI:15378"/>
        <dbReference type="ChEBI" id="CHEBI:30013"/>
        <dbReference type="ChEBI" id="CHEBI:30616"/>
        <dbReference type="ChEBI" id="CHEBI:61977"/>
        <dbReference type="ChEBI" id="CHEBI:456216"/>
        <dbReference type="EC" id="2.7.11.1"/>
    </reaction>
</comment>
<dbReference type="GO" id="GO:0016020">
    <property type="term" value="C:membrane"/>
    <property type="evidence" value="ECO:0007669"/>
    <property type="project" value="UniProtKB-SubCell"/>
</dbReference>
<evidence type="ECO:0000259" key="19">
    <source>
        <dbReference type="PROSITE" id="PS50011"/>
    </source>
</evidence>
<keyword evidence="11 18" id="KW-0067">ATP-binding</keyword>
<keyword evidence="7" id="KW-0732">Signal</keyword>
<dbReference type="PROSITE" id="PS00107">
    <property type="entry name" value="PROTEIN_KINASE_ATP"/>
    <property type="match status" value="1"/>
</dbReference>
<evidence type="ECO:0000256" key="15">
    <source>
        <dbReference type="ARBA" id="ARBA00023180"/>
    </source>
</evidence>
<dbReference type="InterPro" id="IPR000719">
    <property type="entry name" value="Prot_kinase_dom"/>
</dbReference>
<evidence type="ECO:0000256" key="10">
    <source>
        <dbReference type="ARBA" id="ARBA00022777"/>
    </source>
</evidence>
<evidence type="ECO:0000256" key="6">
    <source>
        <dbReference type="ARBA" id="ARBA00022692"/>
    </source>
</evidence>
<evidence type="ECO:0000256" key="16">
    <source>
        <dbReference type="ARBA" id="ARBA00047899"/>
    </source>
</evidence>
<dbReference type="PANTHER" id="PTHR48005:SF90">
    <property type="entry name" value="OS02G0553000 PROTEIN"/>
    <property type="match status" value="1"/>
</dbReference>
<feature type="domain" description="Protein kinase" evidence="19">
    <location>
        <begin position="4"/>
        <end position="279"/>
    </location>
</feature>
<organism evidence="20 21">
    <name type="scientific">Triticum turgidum subsp. durum</name>
    <name type="common">Durum wheat</name>
    <name type="synonym">Triticum durum</name>
    <dbReference type="NCBI Taxonomy" id="4567"/>
    <lineage>
        <taxon>Eukaryota</taxon>
        <taxon>Viridiplantae</taxon>
        <taxon>Streptophyta</taxon>
        <taxon>Embryophyta</taxon>
        <taxon>Tracheophyta</taxon>
        <taxon>Spermatophyta</taxon>
        <taxon>Magnoliopsida</taxon>
        <taxon>Liliopsida</taxon>
        <taxon>Poales</taxon>
        <taxon>Poaceae</taxon>
        <taxon>BOP clade</taxon>
        <taxon>Pooideae</taxon>
        <taxon>Triticodae</taxon>
        <taxon>Triticeae</taxon>
        <taxon>Triticinae</taxon>
        <taxon>Triticum</taxon>
    </lineage>
</organism>
<evidence type="ECO:0000256" key="13">
    <source>
        <dbReference type="ARBA" id="ARBA00023136"/>
    </source>
</evidence>
<protein>
    <recommendedName>
        <fullName evidence="2">non-specific serine/threonine protein kinase</fullName>
        <ecNumber evidence="2">2.7.11.1</ecNumber>
    </recommendedName>
</protein>
<evidence type="ECO:0000256" key="3">
    <source>
        <dbReference type="ARBA" id="ARBA00022527"/>
    </source>
</evidence>
<accession>A0A9R0WJ07</accession>
<evidence type="ECO:0000256" key="8">
    <source>
        <dbReference type="ARBA" id="ARBA00022737"/>
    </source>
</evidence>